<dbReference type="AlphaFoldDB" id="A0A810N2H5"/>
<evidence type="ECO:0000313" key="2">
    <source>
        <dbReference type="EMBL" id="BCJ67547.1"/>
    </source>
</evidence>
<evidence type="ECO:0000256" key="1">
    <source>
        <dbReference type="SAM" id="Phobius"/>
    </source>
</evidence>
<keyword evidence="3" id="KW-1185">Reference proteome</keyword>
<gene>
    <name evidence="2" type="ORF">Prubr_45680</name>
</gene>
<dbReference type="KEGG" id="pry:Prubr_45680"/>
<proteinExistence type="predicted"/>
<reference evidence="2" key="1">
    <citation type="submission" date="2020-08" db="EMBL/GenBank/DDBJ databases">
        <title>Whole genome shotgun sequence of Polymorphospora rubra NBRC 101157.</title>
        <authorList>
            <person name="Komaki H."/>
            <person name="Tamura T."/>
        </authorList>
    </citation>
    <scope>NUCLEOTIDE SEQUENCE</scope>
    <source>
        <strain evidence="2">NBRC 101157</strain>
    </source>
</reference>
<accession>A0A810N2H5</accession>
<keyword evidence="1" id="KW-1133">Transmembrane helix</keyword>
<protein>
    <submittedName>
        <fullName evidence="2">Uncharacterized protein</fullName>
    </submittedName>
</protein>
<dbReference type="EMBL" id="AP023359">
    <property type="protein sequence ID" value="BCJ67547.1"/>
    <property type="molecule type" value="Genomic_DNA"/>
</dbReference>
<dbReference type="Proteomes" id="UP000680866">
    <property type="component" value="Chromosome"/>
</dbReference>
<sequence>MDAATRTTWEALVRGGSIVGVLLLIWVLIGVVAAGQRGYFDGDDANCAKAGTIVVTAIAGPLNYMGANPKIECEVPQPSQ</sequence>
<organism evidence="2 3">
    <name type="scientific">Polymorphospora rubra</name>
    <dbReference type="NCBI Taxonomy" id="338584"/>
    <lineage>
        <taxon>Bacteria</taxon>
        <taxon>Bacillati</taxon>
        <taxon>Actinomycetota</taxon>
        <taxon>Actinomycetes</taxon>
        <taxon>Micromonosporales</taxon>
        <taxon>Micromonosporaceae</taxon>
        <taxon>Polymorphospora</taxon>
    </lineage>
</organism>
<keyword evidence="1" id="KW-0472">Membrane</keyword>
<feature type="transmembrane region" description="Helical" evidence="1">
    <location>
        <begin position="12"/>
        <end position="34"/>
    </location>
</feature>
<evidence type="ECO:0000313" key="3">
    <source>
        <dbReference type="Proteomes" id="UP000680866"/>
    </source>
</evidence>
<name>A0A810N2H5_9ACTN</name>
<keyword evidence="1" id="KW-0812">Transmembrane</keyword>